<keyword evidence="8" id="KW-0862">Zinc</keyword>
<proteinExistence type="predicted"/>
<dbReference type="InterPro" id="IPR002867">
    <property type="entry name" value="IBR_dom"/>
</dbReference>
<evidence type="ECO:0000256" key="8">
    <source>
        <dbReference type="ARBA" id="ARBA00022833"/>
    </source>
</evidence>
<keyword evidence="3" id="KW-0808">Transferase</keyword>
<keyword evidence="5" id="KW-0677">Repeat</keyword>
<gene>
    <name evidence="11" type="ORF">K504DRAFT_457072</name>
</gene>
<keyword evidence="7" id="KW-0833">Ubl conjugation pathway</keyword>
<dbReference type="Pfam" id="PF01485">
    <property type="entry name" value="IBR"/>
    <property type="match status" value="1"/>
</dbReference>
<dbReference type="GO" id="GO:0016567">
    <property type="term" value="P:protein ubiquitination"/>
    <property type="evidence" value="ECO:0007669"/>
    <property type="project" value="InterPro"/>
</dbReference>
<sequence length="333" mass="36846">MAPSIGHRRRSTRAASAIVAPAASNDTATNTKRRRRRRYAGADPWTSRRKVVKKTNPRPQAPPPTHYTCRICVEEQTMDSFVKWIPPTRRSAIRPTREVPGSCIDHLCRNPRLKNDPVCKTCIGSAMAAKMELTGARTVGTGCLEQGCQTHWDWDTIMEFLPSSALEDYNHGMLPVWKESAHMQTCVSPSCEFVGVIDPRTPGFPHVECPACSLRMCAKCDIPWHDATSCEERAAKRLEEEMTTPEKETLKLMETKNAKRCPNCYLVIEKDGGCDSMRCVGCSMYFNWALAASVAPGAKPYPMPQGLPGSMPVVCEMDRLKTAADRAAAATAV</sequence>
<dbReference type="InterPro" id="IPR031127">
    <property type="entry name" value="E3_UB_ligase_RBR"/>
</dbReference>
<accession>A0A6G1KPQ9</accession>
<feature type="domain" description="RING-type" evidence="10">
    <location>
        <begin position="65"/>
        <end position="313"/>
    </location>
</feature>
<evidence type="ECO:0000256" key="9">
    <source>
        <dbReference type="SAM" id="MobiDB-lite"/>
    </source>
</evidence>
<reference evidence="11" key="1">
    <citation type="journal article" date="2020" name="Stud. Mycol.">
        <title>101 Dothideomycetes genomes: a test case for predicting lifestyles and emergence of pathogens.</title>
        <authorList>
            <person name="Haridas S."/>
            <person name="Albert R."/>
            <person name="Binder M."/>
            <person name="Bloem J."/>
            <person name="Labutti K."/>
            <person name="Salamov A."/>
            <person name="Andreopoulos B."/>
            <person name="Baker S."/>
            <person name="Barry K."/>
            <person name="Bills G."/>
            <person name="Bluhm B."/>
            <person name="Cannon C."/>
            <person name="Castanera R."/>
            <person name="Culley D."/>
            <person name="Daum C."/>
            <person name="Ezra D."/>
            <person name="Gonzalez J."/>
            <person name="Henrissat B."/>
            <person name="Kuo A."/>
            <person name="Liang C."/>
            <person name="Lipzen A."/>
            <person name="Lutzoni F."/>
            <person name="Magnuson J."/>
            <person name="Mondo S."/>
            <person name="Nolan M."/>
            <person name="Ohm R."/>
            <person name="Pangilinan J."/>
            <person name="Park H.-J."/>
            <person name="Ramirez L."/>
            <person name="Alfaro M."/>
            <person name="Sun H."/>
            <person name="Tritt A."/>
            <person name="Yoshinaga Y."/>
            <person name="Zwiers L.-H."/>
            <person name="Turgeon B."/>
            <person name="Goodwin S."/>
            <person name="Spatafora J."/>
            <person name="Crous P."/>
            <person name="Grigoriev I."/>
        </authorList>
    </citation>
    <scope>NUCLEOTIDE SEQUENCE</scope>
    <source>
        <strain evidence="11">CBS 279.74</strain>
    </source>
</reference>
<evidence type="ECO:0000256" key="7">
    <source>
        <dbReference type="ARBA" id="ARBA00022786"/>
    </source>
</evidence>
<feature type="region of interest" description="Disordered" evidence="9">
    <location>
        <begin position="1"/>
        <end position="64"/>
    </location>
</feature>
<evidence type="ECO:0000256" key="3">
    <source>
        <dbReference type="ARBA" id="ARBA00022679"/>
    </source>
</evidence>
<dbReference type="GO" id="GO:0008270">
    <property type="term" value="F:zinc ion binding"/>
    <property type="evidence" value="ECO:0007669"/>
    <property type="project" value="UniProtKB-KW"/>
</dbReference>
<keyword evidence="4" id="KW-0479">Metal-binding</keyword>
<comment type="catalytic activity">
    <reaction evidence="1">
        <text>[E2 ubiquitin-conjugating enzyme]-S-ubiquitinyl-L-cysteine + [acceptor protein]-L-lysine = [E2 ubiquitin-conjugating enzyme]-L-cysteine + [acceptor protein]-N(6)-ubiquitinyl-L-lysine.</text>
        <dbReference type="EC" id="2.3.2.31"/>
    </reaction>
</comment>
<feature type="compositionally biased region" description="Basic residues" evidence="9">
    <location>
        <begin position="47"/>
        <end position="56"/>
    </location>
</feature>
<dbReference type="Gene3D" id="1.20.120.1750">
    <property type="match status" value="1"/>
</dbReference>
<dbReference type="OrthoDB" id="1431934at2759"/>
<feature type="compositionally biased region" description="Basic residues" evidence="9">
    <location>
        <begin position="1"/>
        <end position="12"/>
    </location>
</feature>
<evidence type="ECO:0000256" key="5">
    <source>
        <dbReference type="ARBA" id="ARBA00022737"/>
    </source>
</evidence>
<dbReference type="PROSITE" id="PS51873">
    <property type="entry name" value="TRIAD"/>
    <property type="match status" value="1"/>
</dbReference>
<evidence type="ECO:0000256" key="4">
    <source>
        <dbReference type="ARBA" id="ARBA00022723"/>
    </source>
</evidence>
<dbReference type="PANTHER" id="PTHR11685">
    <property type="entry name" value="RBR FAMILY RING FINGER AND IBR DOMAIN-CONTAINING"/>
    <property type="match status" value="1"/>
</dbReference>
<dbReference type="GO" id="GO:0061630">
    <property type="term" value="F:ubiquitin protein ligase activity"/>
    <property type="evidence" value="ECO:0007669"/>
    <property type="project" value="UniProtKB-EC"/>
</dbReference>
<keyword evidence="12" id="KW-1185">Reference proteome</keyword>
<dbReference type="EC" id="2.3.2.31" evidence="2"/>
<keyword evidence="6" id="KW-0863">Zinc-finger</keyword>
<dbReference type="SUPFAM" id="SSF57850">
    <property type="entry name" value="RING/U-box"/>
    <property type="match status" value="2"/>
</dbReference>
<dbReference type="AlphaFoldDB" id="A0A6G1KPQ9"/>
<evidence type="ECO:0000313" key="12">
    <source>
        <dbReference type="Proteomes" id="UP000799428"/>
    </source>
</evidence>
<dbReference type="Proteomes" id="UP000799428">
    <property type="component" value="Unassembled WGS sequence"/>
</dbReference>
<dbReference type="EMBL" id="MU005764">
    <property type="protein sequence ID" value="KAF2714886.1"/>
    <property type="molecule type" value="Genomic_DNA"/>
</dbReference>
<dbReference type="InterPro" id="IPR044066">
    <property type="entry name" value="TRIAD_supradom"/>
</dbReference>
<evidence type="ECO:0000256" key="1">
    <source>
        <dbReference type="ARBA" id="ARBA00001798"/>
    </source>
</evidence>
<evidence type="ECO:0000313" key="11">
    <source>
        <dbReference type="EMBL" id="KAF2714886.1"/>
    </source>
</evidence>
<evidence type="ECO:0000259" key="10">
    <source>
        <dbReference type="PROSITE" id="PS51873"/>
    </source>
</evidence>
<protein>
    <recommendedName>
        <fullName evidence="2">RBR-type E3 ubiquitin transferase</fullName>
        <ecNumber evidence="2">2.3.2.31</ecNumber>
    </recommendedName>
</protein>
<feature type="compositionally biased region" description="Low complexity" evidence="9">
    <location>
        <begin position="14"/>
        <end position="23"/>
    </location>
</feature>
<name>A0A6G1KPQ9_9PLEO</name>
<evidence type="ECO:0000256" key="6">
    <source>
        <dbReference type="ARBA" id="ARBA00022771"/>
    </source>
</evidence>
<organism evidence="11 12">
    <name type="scientific">Pleomassaria siparia CBS 279.74</name>
    <dbReference type="NCBI Taxonomy" id="1314801"/>
    <lineage>
        <taxon>Eukaryota</taxon>
        <taxon>Fungi</taxon>
        <taxon>Dikarya</taxon>
        <taxon>Ascomycota</taxon>
        <taxon>Pezizomycotina</taxon>
        <taxon>Dothideomycetes</taxon>
        <taxon>Pleosporomycetidae</taxon>
        <taxon>Pleosporales</taxon>
        <taxon>Pleomassariaceae</taxon>
        <taxon>Pleomassaria</taxon>
    </lineage>
</organism>
<evidence type="ECO:0000256" key="2">
    <source>
        <dbReference type="ARBA" id="ARBA00012251"/>
    </source>
</evidence>